<dbReference type="InterPro" id="IPR052192">
    <property type="entry name" value="Insect_Ionotropic_Sensory_Rcpt"/>
</dbReference>
<comment type="subcellular location">
    <subcellularLocation>
        <location evidence="1">Cell membrane</location>
        <topology evidence="1">Multi-pass membrane protein</topology>
    </subcellularLocation>
</comment>
<keyword evidence="11" id="KW-1185">Reference proteome</keyword>
<dbReference type="SUPFAM" id="SSF53850">
    <property type="entry name" value="Periplasmic binding protein-like II"/>
    <property type="match status" value="1"/>
</dbReference>
<dbReference type="eggNOG" id="ENOG502R92A">
    <property type="taxonomic scope" value="Eukaryota"/>
</dbReference>
<keyword evidence="2" id="KW-1003">Cell membrane</keyword>
<dbReference type="PANTHER" id="PTHR42643">
    <property type="entry name" value="IONOTROPIC RECEPTOR 20A-RELATED"/>
    <property type="match status" value="1"/>
</dbReference>
<dbReference type="HOGENOM" id="CLU_408409_0_0_1"/>
<gene>
    <name evidence="9" type="ORF">AND_004586</name>
</gene>
<name>W5JLA0_ANODA</name>
<evidence type="ECO:0000256" key="3">
    <source>
        <dbReference type="ARBA" id="ARBA00022692"/>
    </source>
</evidence>
<protein>
    <recommendedName>
        <fullName evidence="12">Ionotropic receptor</fullName>
    </recommendedName>
</protein>
<evidence type="ECO:0000313" key="9">
    <source>
        <dbReference type="EMBL" id="ETN63690.1"/>
    </source>
</evidence>
<evidence type="ECO:0000256" key="7">
    <source>
        <dbReference type="ARBA" id="ARBA00023180"/>
    </source>
</evidence>
<evidence type="ECO:0000256" key="5">
    <source>
        <dbReference type="ARBA" id="ARBA00023136"/>
    </source>
</evidence>
<dbReference type="PANTHER" id="PTHR42643:SF30">
    <property type="entry name" value="IONOTROPIC RECEPTOR 40A-RELATED"/>
    <property type="match status" value="1"/>
</dbReference>
<dbReference type="OMA" id="AYDCILG"/>
<evidence type="ECO:0000256" key="6">
    <source>
        <dbReference type="ARBA" id="ARBA00023170"/>
    </source>
</evidence>
<feature type="transmembrane region" description="Helical" evidence="8">
    <location>
        <begin position="325"/>
        <end position="350"/>
    </location>
</feature>
<dbReference type="VEuPathDB" id="VectorBase:ADAR2_006046"/>
<keyword evidence="7" id="KW-0325">Glycoprotein</keyword>
<feature type="transmembrane region" description="Helical" evidence="8">
    <location>
        <begin position="389"/>
        <end position="408"/>
    </location>
</feature>
<organism evidence="9">
    <name type="scientific">Anopheles darlingi</name>
    <name type="common">Mosquito</name>
    <dbReference type="NCBI Taxonomy" id="43151"/>
    <lineage>
        <taxon>Eukaryota</taxon>
        <taxon>Metazoa</taxon>
        <taxon>Ecdysozoa</taxon>
        <taxon>Arthropoda</taxon>
        <taxon>Hexapoda</taxon>
        <taxon>Insecta</taxon>
        <taxon>Pterygota</taxon>
        <taxon>Neoptera</taxon>
        <taxon>Endopterygota</taxon>
        <taxon>Diptera</taxon>
        <taxon>Nematocera</taxon>
        <taxon>Culicoidea</taxon>
        <taxon>Culicidae</taxon>
        <taxon>Anophelinae</taxon>
        <taxon>Anopheles</taxon>
    </lineage>
</organism>
<sequence length="640" mass="73672">METQILENYLTDRHDVTVIETSVEIPIVSPFCLRNPMVLLKTFTLHHFQHLVEQSQAQIKDQLDYPMNECFVAAGRMEELAVQFVPYLSRYNPRAKILLITHEMADTELVQLFHDAWYRYRLLQLIVLNHRDNDTIDSCVFNPFIKAAFARGSIDFEQPTVRSDLDCTLLTHELEVLPYGWQLKEFVKNRVRNLNGYPVSIAMHISNGSSSAYDCILGAVSITDIDQEVLSTLQTKMNFSMVLHNNELELSIGYIHKNGTPVGALGLIEHNLIDLAANSRIMYKYDTRNLLYLNYISTEKLVFLTPRNYYSNRDKMLVFINPFSVAYMLINIVLSFGVPMIICLLDYLYYRLALPRNTQKNTYGAKVMSLLGIILNLSVRLPRAPHKRWIIVGILLYNIVSYPIWQAVTIRYLHPSNQLVNNINSLEQLLATELKLKVSHYHELIVRSEGSQLHNPLYAQLSDRLTTENTSSLRDAIENIIIDQDSALLISDAYVPLVLAGNYHWVPGKPDAIWPIAKPIYEFYKSMAVPKTSPFIDTFNSIVVSCLEAGMNDRFMHQLESVVQLMKMKRTKEHPIERDYIVFTMAHLSPLFVFYFSMLALSGCIFLLELIVHRIQKARARPQPFIATVETEHAPFEFVL</sequence>
<dbReference type="VEuPathDB" id="VectorBase:ADAC004586"/>
<reference evidence="10" key="4">
    <citation type="submission" date="2015-06" db="UniProtKB">
        <authorList>
            <consortium name="EnsemblMetazoa"/>
        </authorList>
    </citation>
    <scope>IDENTIFICATION</scope>
</reference>
<dbReference type="Proteomes" id="UP000000673">
    <property type="component" value="Unassembled WGS sequence"/>
</dbReference>
<keyword evidence="4 8" id="KW-1133">Transmembrane helix</keyword>
<evidence type="ECO:0008006" key="12">
    <source>
        <dbReference type="Google" id="ProtNLM"/>
    </source>
</evidence>
<dbReference type="EnsemblMetazoa" id="ADAC004586-RA">
    <property type="protein sequence ID" value="ADAC004586-PA"/>
    <property type="gene ID" value="ADAC004586"/>
</dbReference>
<evidence type="ECO:0000256" key="8">
    <source>
        <dbReference type="SAM" id="Phobius"/>
    </source>
</evidence>
<proteinExistence type="predicted"/>
<dbReference type="GO" id="GO:0005886">
    <property type="term" value="C:plasma membrane"/>
    <property type="evidence" value="ECO:0007669"/>
    <property type="project" value="UniProtKB-SubCell"/>
</dbReference>
<evidence type="ECO:0000256" key="2">
    <source>
        <dbReference type="ARBA" id="ARBA00022475"/>
    </source>
</evidence>
<keyword evidence="3 8" id="KW-0812">Transmembrane</keyword>
<keyword evidence="5 8" id="KW-0472">Membrane</keyword>
<dbReference type="AlphaFoldDB" id="W5JLA0"/>
<dbReference type="EMBL" id="ADMH02001205">
    <property type="protein sequence ID" value="ETN63690.1"/>
    <property type="molecule type" value="Genomic_DNA"/>
</dbReference>
<dbReference type="STRING" id="43151.W5JLA0"/>
<evidence type="ECO:0000313" key="11">
    <source>
        <dbReference type="Proteomes" id="UP000000673"/>
    </source>
</evidence>
<evidence type="ECO:0000313" key="10">
    <source>
        <dbReference type="EnsemblMetazoa" id="ADAC004586-PA"/>
    </source>
</evidence>
<accession>W5JLA0</accession>
<feature type="transmembrane region" description="Helical" evidence="8">
    <location>
        <begin position="592"/>
        <end position="612"/>
    </location>
</feature>
<evidence type="ECO:0000256" key="1">
    <source>
        <dbReference type="ARBA" id="ARBA00004651"/>
    </source>
</evidence>
<reference evidence="9" key="3">
    <citation type="journal article" date="2013" name="Nucleic Acids Res.">
        <title>The genome of Anopheles darlingi, the main neotropical malaria vector.</title>
        <authorList>
            <person name="Marinotti O."/>
            <person name="Cerqueira G.C."/>
            <person name="de Almeida L.G."/>
            <person name="Ferro M.I."/>
            <person name="Loreto E.L."/>
            <person name="Zaha A."/>
            <person name="Teixeira S.M."/>
            <person name="Wespiser A.R."/>
            <person name="Almeida E Silva A."/>
            <person name="Schlindwein A.D."/>
            <person name="Pacheco A.C."/>
            <person name="Silva A.L."/>
            <person name="Graveley B.R."/>
            <person name="Walenz B.P."/>
            <person name="Lima Bde A."/>
            <person name="Ribeiro C.A."/>
            <person name="Nunes-Silva C.G."/>
            <person name="de Carvalho C.R."/>
            <person name="Soares C.M."/>
            <person name="de Menezes C.B."/>
            <person name="Matiolli C."/>
            <person name="Caffrey D."/>
            <person name="Araujo D.A."/>
            <person name="de Oliveira D.M."/>
            <person name="Golenbock D."/>
            <person name="Grisard E.C."/>
            <person name="Fantinatti-Garboggini F."/>
            <person name="de Carvalho F.M."/>
            <person name="Barcellos F.G."/>
            <person name="Prosdocimi F."/>
            <person name="May G."/>
            <person name="Azevedo Junior G.M."/>
            <person name="Guimaraes G.M."/>
            <person name="Goldman G.H."/>
            <person name="Padilha I.Q."/>
            <person name="Batista Jda S."/>
            <person name="Ferro J.A."/>
            <person name="Ribeiro J.M."/>
            <person name="Fietto J.L."/>
            <person name="Dabbas K.M."/>
            <person name="Cerdeira L."/>
            <person name="Agnez-Lima L.F."/>
            <person name="Brocchi M."/>
            <person name="de Carvalho M.O."/>
            <person name="Teixeira Mde M."/>
            <person name="Diniz Maia Mde M."/>
            <person name="Goldman M.H."/>
            <person name="Cruz Schneider M.P."/>
            <person name="Felipe M.S."/>
            <person name="Hungria M."/>
            <person name="Nicolas M.F."/>
            <person name="Pereira M."/>
            <person name="Montes M.A."/>
            <person name="Cantao M.E."/>
            <person name="Vincentz M."/>
            <person name="Rafael M.S."/>
            <person name="Silverman N."/>
            <person name="Stoco P.H."/>
            <person name="Souza R.C."/>
            <person name="Vicentini R."/>
            <person name="Gazzinelli R.T."/>
            <person name="Neves Rde O."/>
            <person name="Silva R."/>
            <person name="Astolfi-Filho S."/>
            <person name="Maciel T.E."/>
            <person name="Urmenyi T.P."/>
            <person name="Tadei W.P."/>
            <person name="Camargo E.P."/>
            <person name="de Vasconcelos A.T."/>
        </authorList>
    </citation>
    <scope>NUCLEOTIDE SEQUENCE</scope>
</reference>
<reference evidence="9" key="2">
    <citation type="submission" date="2010-05" db="EMBL/GenBank/DDBJ databases">
        <authorList>
            <person name="Almeida L.G."/>
            <person name="Nicolas M.F."/>
            <person name="Souza R.C."/>
            <person name="Vasconcelos A.T.R."/>
        </authorList>
    </citation>
    <scope>NUCLEOTIDE SEQUENCE</scope>
</reference>
<evidence type="ECO:0000256" key="4">
    <source>
        <dbReference type="ARBA" id="ARBA00022989"/>
    </source>
</evidence>
<reference evidence="9 11" key="1">
    <citation type="journal article" date="2010" name="BMC Genomics">
        <title>Combination of measures distinguishes pre-miRNAs from other stem-loops in the genome of the newly sequenced Anopheles darlingi.</title>
        <authorList>
            <person name="Mendes N.D."/>
            <person name="Freitas A.T."/>
            <person name="Vasconcelos A.T."/>
            <person name="Sagot M.F."/>
        </authorList>
    </citation>
    <scope>NUCLEOTIDE SEQUENCE</scope>
</reference>
<keyword evidence="6" id="KW-0675">Receptor</keyword>